<evidence type="ECO:0000256" key="6">
    <source>
        <dbReference type="ARBA" id="ARBA00022840"/>
    </source>
</evidence>
<dbReference type="Pfam" id="PF00117">
    <property type="entry name" value="GATase"/>
    <property type="match status" value="1"/>
</dbReference>
<feature type="non-terminal residue" evidence="11">
    <location>
        <position position="106"/>
    </location>
</feature>
<dbReference type="GO" id="GO:0044210">
    <property type="term" value="P:'de novo' CTP biosynthetic process"/>
    <property type="evidence" value="ECO:0007669"/>
    <property type="project" value="UniProtKB-UniPathway"/>
</dbReference>
<dbReference type="AlphaFoldDB" id="A0A1B6JNT1"/>
<sequence length="106" mass="12353">FDGAAAFPVVRRMRHARCANTGRDIFLGSYPVEYRGCAREIYSASMRVQRFRHRYALDNKYKDELERRGMHLVGKSTNDRIVAFKLRDHRFFAGVQYHPELGSTLA</sequence>
<evidence type="ECO:0000256" key="4">
    <source>
        <dbReference type="ARBA" id="ARBA00022598"/>
    </source>
</evidence>
<dbReference type="SUPFAM" id="SSF52317">
    <property type="entry name" value="Class I glutamine amidotransferase-like"/>
    <property type="match status" value="1"/>
</dbReference>
<dbReference type="GO" id="GO:0042802">
    <property type="term" value="F:identical protein binding"/>
    <property type="evidence" value="ECO:0007669"/>
    <property type="project" value="TreeGrafter"/>
</dbReference>
<dbReference type="InterPro" id="IPR004468">
    <property type="entry name" value="CTP_synthase"/>
</dbReference>
<dbReference type="PANTHER" id="PTHR11550">
    <property type="entry name" value="CTP SYNTHASE"/>
    <property type="match status" value="1"/>
</dbReference>
<comment type="similarity">
    <text evidence="2">Belongs to the CTP synthase family.</text>
</comment>
<reference evidence="11" key="1">
    <citation type="submission" date="2015-11" db="EMBL/GenBank/DDBJ databases">
        <title>De novo transcriptome assembly of four potential Pierce s Disease insect vectors from Arizona vineyards.</title>
        <authorList>
            <person name="Tassone E.E."/>
        </authorList>
    </citation>
    <scope>NUCLEOTIDE SEQUENCE</scope>
</reference>
<gene>
    <name evidence="11" type="ORF">g.1765</name>
</gene>
<dbReference type="UniPathway" id="UPA00159">
    <property type="reaction ID" value="UER00277"/>
</dbReference>
<protein>
    <recommendedName>
        <fullName evidence="3">CTP synthase (glutamine hydrolyzing)</fullName>
        <ecNumber evidence="3">6.3.4.2</ecNumber>
    </recommendedName>
</protein>
<dbReference type="PANTHER" id="PTHR11550:SF0">
    <property type="entry name" value="CTP SYNTHASE-RELATED"/>
    <property type="match status" value="1"/>
</dbReference>
<feature type="domain" description="Glutamine amidotransferase" evidence="10">
    <location>
        <begin position="45"/>
        <end position="104"/>
    </location>
</feature>
<dbReference type="EMBL" id="GECU01006812">
    <property type="protein sequence ID" value="JAT00895.1"/>
    <property type="molecule type" value="Transcribed_RNA"/>
</dbReference>
<comment type="pathway">
    <text evidence="1">Pyrimidine metabolism; CTP biosynthesis via de novo pathway; CTP from UDP: step 2/2.</text>
</comment>
<comment type="catalytic activity">
    <reaction evidence="9">
        <text>UTP + L-glutamine + ATP + H2O = CTP + L-glutamate + ADP + phosphate + 2 H(+)</text>
        <dbReference type="Rhea" id="RHEA:26426"/>
        <dbReference type="ChEBI" id="CHEBI:15377"/>
        <dbReference type="ChEBI" id="CHEBI:15378"/>
        <dbReference type="ChEBI" id="CHEBI:29985"/>
        <dbReference type="ChEBI" id="CHEBI:30616"/>
        <dbReference type="ChEBI" id="CHEBI:37563"/>
        <dbReference type="ChEBI" id="CHEBI:43474"/>
        <dbReference type="ChEBI" id="CHEBI:46398"/>
        <dbReference type="ChEBI" id="CHEBI:58359"/>
        <dbReference type="ChEBI" id="CHEBI:456216"/>
        <dbReference type="EC" id="6.3.4.2"/>
    </reaction>
</comment>
<dbReference type="GO" id="GO:0003883">
    <property type="term" value="F:CTP synthase activity"/>
    <property type="evidence" value="ECO:0007669"/>
    <property type="project" value="UniProtKB-EC"/>
</dbReference>
<dbReference type="GO" id="GO:0005524">
    <property type="term" value="F:ATP binding"/>
    <property type="evidence" value="ECO:0007669"/>
    <property type="project" value="UniProtKB-KW"/>
</dbReference>
<keyword evidence="8" id="KW-0665">Pyrimidine biosynthesis</keyword>
<accession>A0A1B6JNT1</accession>
<dbReference type="InterPro" id="IPR029062">
    <property type="entry name" value="Class_I_gatase-like"/>
</dbReference>
<name>A0A1B6JNT1_9HEMI</name>
<proteinExistence type="inferred from homology"/>
<keyword evidence="4" id="KW-0436">Ligase</keyword>
<evidence type="ECO:0000313" key="11">
    <source>
        <dbReference type="EMBL" id="JAT00895.1"/>
    </source>
</evidence>
<feature type="non-terminal residue" evidence="11">
    <location>
        <position position="1"/>
    </location>
</feature>
<keyword evidence="5" id="KW-0547">Nucleotide-binding</keyword>
<keyword evidence="7" id="KW-0315">Glutamine amidotransferase</keyword>
<keyword evidence="6" id="KW-0067">ATP-binding</keyword>
<evidence type="ECO:0000256" key="7">
    <source>
        <dbReference type="ARBA" id="ARBA00022962"/>
    </source>
</evidence>
<dbReference type="GO" id="GO:0019856">
    <property type="term" value="P:pyrimidine nucleobase biosynthetic process"/>
    <property type="evidence" value="ECO:0007669"/>
    <property type="project" value="TreeGrafter"/>
</dbReference>
<organism evidence="11">
    <name type="scientific">Homalodisca liturata</name>
    <dbReference type="NCBI Taxonomy" id="320908"/>
    <lineage>
        <taxon>Eukaryota</taxon>
        <taxon>Metazoa</taxon>
        <taxon>Ecdysozoa</taxon>
        <taxon>Arthropoda</taxon>
        <taxon>Hexapoda</taxon>
        <taxon>Insecta</taxon>
        <taxon>Pterygota</taxon>
        <taxon>Neoptera</taxon>
        <taxon>Paraneoptera</taxon>
        <taxon>Hemiptera</taxon>
        <taxon>Auchenorrhyncha</taxon>
        <taxon>Membracoidea</taxon>
        <taxon>Cicadellidae</taxon>
        <taxon>Cicadellinae</taxon>
        <taxon>Proconiini</taxon>
        <taxon>Homalodisca</taxon>
    </lineage>
</organism>
<evidence type="ECO:0000256" key="1">
    <source>
        <dbReference type="ARBA" id="ARBA00005171"/>
    </source>
</evidence>
<dbReference type="Gene3D" id="3.40.50.880">
    <property type="match status" value="1"/>
</dbReference>
<evidence type="ECO:0000256" key="2">
    <source>
        <dbReference type="ARBA" id="ARBA00007533"/>
    </source>
</evidence>
<evidence type="ECO:0000256" key="3">
    <source>
        <dbReference type="ARBA" id="ARBA00012291"/>
    </source>
</evidence>
<evidence type="ECO:0000259" key="10">
    <source>
        <dbReference type="Pfam" id="PF00117"/>
    </source>
</evidence>
<evidence type="ECO:0000256" key="8">
    <source>
        <dbReference type="ARBA" id="ARBA00022975"/>
    </source>
</evidence>
<dbReference type="EC" id="6.3.4.2" evidence="3"/>
<evidence type="ECO:0000256" key="9">
    <source>
        <dbReference type="ARBA" id="ARBA00047781"/>
    </source>
</evidence>
<dbReference type="InterPro" id="IPR017926">
    <property type="entry name" value="GATASE"/>
</dbReference>
<evidence type="ECO:0000256" key="5">
    <source>
        <dbReference type="ARBA" id="ARBA00022741"/>
    </source>
</evidence>